<keyword evidence="3" id="KW-0732">Signal</keyword>
<evidence type="ECO:0000313" key="5">
    <source>
        <dbReference type="EMBL" id="CDI85948.1"/>
    </source>
</evidence>
<gene>
    <name evidence="5" type="ORF">EPH_0017620</name>
</gene>
<name>U6H395_9EIME</name>
<keyword evidence="1" id="KW-0862">Zinc</keyword>
<dbReference type="InterPro" id="IPR013087">
    <property type="entry name" value="Znf_C2H2_type"/>
</dbReference>
<dbReference type="Proteomes" id="UP000018201">
    <property type="component" value="Unassembled WGS sequence"/>
</dbReference>
<feature type="region of interest" description="Disordered" evidence="2">
    <location>
        <begin position="306"/>
        <end position="328"/>
    </location>
</feature>
<evidence type="ECO:0000313" key="6">
    <source>
        <dbReference type="Proteomes" id="UP000018201"/>
    </source>
</evidence>
<feature type="signal peptide" evidence="3">
    <location>
        <begin position="1"/>
        <end position="20"/>
    </location>
</feature>
<dbReference type="EMBL" id="HG694534">
    <property type="protein sequence ID" value="CDI85948.1"/>
    <property type="molecule type" value="Genomic_DNA"/>
</dbReference>
<proteinExistence type="predicted"/>
<feature type="region of interest" description="Disordered" evidence="2">
    <location>
        <begin position="343"/>
        <end position="384"/>
    </location>
</feature>
<evidence type="ECO:0000256" key="2">
    <source>
        <dbReference type="SAM" id="MobiDB-lite"/>
    </source>
</evidence>
<dbReference type="OrthoDB" id="532420at2759"/>
<organism evidence="5 6">
    <name type="scientific">Eimeria praecox</name>
    <dbReference type="NCBI Taxonomy" id="51316"/>
    <lineage>
        <taxon>Eukaryota</taxon>
        <taxon>Sar</taxon>
        <taxon>Alveolata</taxon>
        <taxon>Apicomplexa</taxon>
        <taxon>Conoidasida</taxon>
        <taxon>Coccidia</taxon>
        <taxon>Eucoccidiorida</taxon>
        <taxon>Eimeriorina</taxon>
        <taxon>Eimeriidae</taxon>
        <taxon>Eimeria</taxon>
    </lineage>
</organism>
<keyword evidence="6" id="KW-1185">Reference proteome</keyword>
<evidence type="ECO:0000256" key="3">
    <source>
        <dbReference type="SAM" id="SignalP"/>
    </source>
</evidence>
<sequence length="744" mass="79522">MIFFVLCLLCVFLQLPFNFAFRLTTPQQLLLLSRQQHPCLDLLIAPQPKLTTTPTAESVVVQQFKAKGAAAEGEEDIILATTAATEQQQQQQQPPPTAATPASITLTTTATVAQGDSATAAAEASTLSTESAAAESVGCVVGKSLELSSLYDLLKKYPRSCYSKTGIDSKQPVAAADSEGHQTPPTAQVSGLHHASEAAIGKVADVVSKHDMRLKPEAVGAADDCLEIALHGDIPARRLLLEAYKDPAAPPAALLASALHALGPEQPHCMHRDEEDPPVVFECEGCGLRFSDCAAAVTHERLCLPGAHSLKKPPDQGGNGPTPEANEDEEDALQWLLQTAAAASDLPTSPHQQQQQPEEEEEQAGSRDALWGGNSAQEPASSVPHELLSLEGPQGCAGRRLGSQFYRRLTLGSSVSWDRGFRFFPRRGEAAAEAAERALNFACGSRSSGAASSYSEANWSDTQDVVSLSSRLGVASGLNPVACEIERKPQKSIHLPTASPAFALEHAASWSERETSETEWRIYRFGKHLPTASPAFALEHAASWGERETSETEWRIYRFGKSGGSRIMLMEATDGESGEGTTIRCSAGKQILHNGQRAAAAGQDGRPRCRPFLSLEQEKDCRNSNSQERGTAAPLFFVAIVSDGSATSIAAPNARRTARGCRYSSSVGLPTLQQEQHEALPAAELLLALEMQHLPVLLEPVLEANRKEQRSLLALCFVCCDLPPPVKLHSLAATPLQPSATSPA</sequence>
<dbReference type="VEuPathDB" id="ToxoDB:EPH_0017620"/>
<evidence type="ECO:0000259" key="4">
    <source>
        <dbReference type="PROSITE" id="PS50157"/>
    </source>
</evidence>
<reference evidence="5" key="1">
    <citation type="submission" date="2013-10" db="EMBL/GenBank/DDBJ databases">
        <title>Genomic analysis of the causative agents of coccidiosis in chickens.</title>
        <authorList>
            <person name="Reid A.J."/>
            <person name="Blake D."/>
            <person name="Billington K."/>
            <person name="Browne H."/>
            <person name="Dunn M."/>
            <person name="Hung S."/>
            <person name="Kawahara F."/>
            <person name="Miranda-Saavedra D."/>
            <person name="Mourier T."/>
            <person name="Nagra H."/>
            <person name="Otto T.D."/>
            <person name="Rawlings N."/>
            <person name="Sanchez A."/>
            <person name="Sanders M."/>
            <person name="Subramaniam C."/>
            <person name="Tay Y."/>
            <person name="Dear P."/>
            <person name="Doerig C."/>
            <person name="Gruber A."/>
            <person name="Parkinson J."/>
            <person name="Shirley M."/>
            <person name="Wan K.L."/>
            <person name="Berriman M."/>
            <person name="Tomley F."/>
            <person name="Pain A."/>
        </authorList>
    </citation>
    <scope>NUCLEOTIDE SEQUENCE [LARGE SCALE GENOMIC DNA]</scope>
    <source>
        <strain evidence="5">Houghton</strain>
    </source>
</reference>
<feature type="domain" description="C2H2-type" evidence="4">
    <location>
        <begin position="281"/>
        <end position="313"/>
    </location>
</feature>
<accession>U6H395</accession>
<evidence type="ECO:0000256" key="1">
    <source>
        <dbReference type="PROSITE-ProRule" id="PRU00042"/>
    </source>
</evidence>
<protein>
    <submittedName>
        <fullName evidence="5">16S rRNA processing protein RimM, putative</fullName>
    </submittedName>
</protein>
<dbReference type="PROSITE" id="PS50157">
    <property type="entry name" value="ZINC_FINGER_C2H2_2"/>
    <property type="match status" value="1"/>
</dbReference>
<dbReference type="GO" id="GO:0008270">
    <property type="term" value="F:zinc ion binding"/>
    <property type="evidence" value="ECO:0007669"/>
    <property type="project" value="UniProtKB-KW"/>
</dbReference>
<feature type="chain" id="PRO_5004670446" evidence="3">
    <location>
        <begin position="21"/>
        <end position="744"/>
    </location>
</feature>
<dbReference type="AlphaFoldDB" id="U6H395"/>
<keyword evidence="1" id="KW-0479">Metal-binding</keyword>
<keyword evidence="1" id="KW-0863">Zinc-finger</keyword>
<reference evidence="5" key="2">
    <citation type="submission" date="2013-10" db="EMBL/GenBank/DDBJ databases">
        <authorList>
            <person name="Aslett M."/>
        </authorList>
    </citation>
    <scope>NUCLEOTIDE SEQUENCE [LARGE SCALE GENOMIC DNA]</scope>
    <source>
        <strain evidence="5">Houghton</strain>
    </source>
</reference>